<evidence type="ECO:0000256" key="3">
    <source>
        <dbReference type="ARBA" id="ARBA00022679"/>
    </source>
</evidence>
<dbReference type="SUPFAM" id="SSF50630">
    <property type="entry name" value="Acid proteases"/>
    <property type="match status" value="1"/>
</dbReference>
<evidence type="ECO:0000256" key="4">
    <source>
        <dbReference type="ARBA" id="ARBA00022695"/>
    </source>
</evidence>
<dbReference type="PROSITE" id="PS50878">
    <property type="entry name" value="RT_POL"/>
    <property type="match status" value="1"/>
</dbReference>
<keyword evidence="8" id="KW-0695">RNA-directed DNA polymerase</keyword>
<dbReference type="SUPFAM" id="SSF56672">
    <property type="entry name" value="DNA/RNA polymerases"/>
    <property type="match status" value="1"/>
</dbReference>
<dbReference type="InterPro" id="IPR050951">
    <property type="entry name" value="Retrovirus_Pol_polyprotein"/>
</dbReference>
<feature type="domain" description="Reverse transcriptase" evidence="10">
    <location>
        <begin position="219"/>
        <end position="398"/>
    </location>
</feature>
<accession>V5GN60</accession>
<evidence type="ECO:0000256" key="8">
    <source>
        <dbReference type="ARBA" id="ARBA00022918"/>
    </source>
</evidence>
<evidence type="ECO:0000313" key="11">
    <source>
        <dbReference type="EMBL" id="JAB65544.1"/>
    </source>
</evidence>
<dbReference type="CDD" id="cd01647">
    <property type="entry name" value="RT_LTR"/>
    <property type="match status" value="1"/>
</dbReference>
<dbReference type="EC" id="2.7.7.49" evidence="1"/>
<dbReference type="CDD" id="cd09274">
    <property type="entry name" value="RNase_HI_RT_Ty3"/>
    <property type="match status" value="1"/>
</dbReference>
<evidence type="ECO:0000256" key="6">
    <source>
        <dbReference type="ARBA" id="ARBA00022759"/>
    </source>
</evidence>
<dbReference type="GO" id="GO:0004190">
    <property type="term" value="F:aspartic-type endopeptidase activity"/>
    <property type="evidence" value="ECO:0007669"/>
    <property type="project" value="InterPro"/>
</dbReference>
<dbReference type="GO" id="GO:0004519">
    <property type="term" value="F:endonuclease activity"/>
    <property type="evidence" value="ECO:0007669"/>
    <property type="project" value="UniProtKB-KW"/>
</dbReference>
<dbReference type="Gene3D" id="2.40.70.10">
    <property type="entry name" value="Acid Proteases"/>
    <property type="match status" value="1"/>
</dbReference>
<sequence>HGKPKTVMLIRRGRDLDTSPIATLIYNNKAISFTYLIDSGADLSILSESAALRLNAIVHKDGRFLTGFGTKLVRSIGTCEIIAVLPAITLEIVFTIVPDDVIPGTVDAIIGWDVVGQSHVRVDKSSNGLELYHDLSNAPQIMTVSTFSNITDANMSGLDEHTKLKLKQLLLDAQEKTATNITTGELKIRLKDDVPVAFRPRRLAHAERIKVQEIVHELLVSGIIRESTSSYASPIVLVRKKTGDLRMCVDYREINKKAIRERYPLPFILDQIDALCHASFFTTLDMKSGFHQMEIEENSKHFTAFITPDGLFEYNKMPFGFVNSPAVYQRAIDKALEGLKGNMAFVYMDDVLVPSKTVQEGFQHLKVVLDALASAGFRLNYAKCVFFATEIEYLGVIIANGTVRPSTRKVIALKEAPAPKDVKGVRQFLGLASYFRRFIERFSVITAPITKLLRKSEPFEWSDECECARQLIIEKLTDKPVLRIFNPKLQSELHTDASSIGIGAVLFQKENNLTYPIAYYSRRTTNYESKYHSYDLETMAIVDAVEHFRVYLYGTHFTIYTDCNSVRATALKKNLHPRVARWWMILQDYDFNIEYRPGPKLAHVDYLSRNPVKSVSVLKDITKSCTTLKDFQQYDQFCKNVKENPSEYTDYTVNDGLIVTKTEPFKCFVPIAARLKTMQLYHDQSSHIGWDKCIAKMREDLQWPRMGQ</sequence>
<dbReference type="InterPro" id="IPR021109">
    <property type="entry name" value="Peptidase_aspartic_dom_sf"/>
</dbReference>
<keyword evidence="2" id="KW-0645">Protease</keyword>
<dbReference type="PANTHER" id="PTHR37984">
    <property type="entry name" value="PROTEIN CBG26694"/>
    <property type="match status" value="1"/>
</dbReference>
<keyword evidence="6" id="KW-0255">Endonuclease</keyword>
<dbReference type="GO" id="GO:0006508">
    <property type="term" value="P:proteolysis"/>
    <property type="evidence" value="ECO:0007669"/>
    <property type="project" value="UniProtKB-KW"/>
</dbReference>
<keyword evidence="7" id="KW-0378">Hydrolase</keyword>
<keyword evidence="4" id="KW-0548">Nucleotidyltransferase</keyword>
<evidence type="ECO:0000259" key="10">
    <source>
        <dbReference type="PROSITE" id="PS50878"/>
    </source>
</evidence>
<dbReference type="EMBL" id="GALX01002922">
    <property type="protein sequence ID" value="JAB65544.1"/>
    <property type="molecule type" value="Transcribed_RNA"/>
</dbReference>
<dbReference type="InterPro" id="IPR043502">
    <property type="entry name" value="DNA/RNA_pol_sf"/>
</dbReference>
<evidence type="ECO:0000256" key="2">
    <source>
        <dbReference type="ARBA" id="ARBA00022670"/>
    </source>
</evidence>
<feature type="domain" description="Peptidase A2" evidence="9">
    <location>
        <begin position="33"/>
        <end position="48"/>
    </location>
</feature>
<dbReference type="Gene3D" id="3.30.70.270">
    <property type="match status" value="2"/>
</dbReference>
<organism evidence="11">
    <name type="scientific">Anoplophora glabripennis</name>
    <name type="common">Asian longhorn beetle</name>
    <name type="synonym">Anoplophora nobilis</name>
    <dbReference type="NCBI Taxonomy" id="217634"/>
    <lineage>
        <taxon>Eukaryota</taxon>
        <taxon>Metazoa</taxon>
        <taxon>Ecdysozoa</taxon>
        <taxon>Arthropoda</taxon>
        <taxon>Hexapoda</taxon>
        <taxon>Insecta</taxon>
        <taxon>Pterygota</taxon>
        <taxon>Neoptera</taxon>
        <taxon>Endopterygota</taxon>
        <taxon>Coleoptera</taxon>
        <taxon>Polyphaga</taxon>
        <taxon>Cucujiformia</taxon>
        <taxon>Chrysomeloidea</taxon>
        <taxon>Cerambycidae</taxon>
        <taxon>Lamiinae</taxon>
        <taxon>Lamiini</taxon>
        <taxon>Anoplophora</taxon>
    </lineage>
</organism>
<dbReference type="InterPro" id="IPR041373">
    <property type="entry name" value="RT_RNaseH"/>
</dbReference>
<dbReference type="FunFam" id="3.30.70.270:FF:000045">
    <property type="entry name" value="Transposon Tf2-7 polyprotein"/>
    <property type="match status" value="1"/>
</dbReference>
<evidence type="ECO:0000256" key="1">
    <source>
        <dbReference type="ARBA" id="ARBA00012493"/>
    </source>
</evidence>
<dbReference type="Gene3D" id="1.10.340.70">
    <property type="match status" value="1"/>
</dbReference>
<feature type="non-terminal residue" evidence="11">
    <location>
        <position position="1"/>
    </location>
</feature>
<evidence type="ECO:0000259" key="9">
    <source>
        <dbReference type="PROSITE" id="PS50175"/>
    </source>
</evidence>
<name>V5GN60_ANOGL</name>
<dbReference type="FunFam" id="3.10.10.10:FF:000007">
    <property type="entry name" value="Retrovirus-related Pol polyprotein from transposon 17.6-like Protein"/>
    <property type="match status" value="1"/>
</dbReference>
<dbReference type="InterPro" id="IPR000477">
    <property type="entry name" value="RT_dom"/>
</dbReference>
<proteinExistence type="predicted"/>
<dbReference type="PANTHER" id="PTHR37984:SF5">
    <property type="entry name" value="PROTEIN NYNRIN-LIKE"/>
    <property type="match status" value="1"/>
</dbReference>
<dbReference type="FunFam" id="3.10.20.370:FF:000001">
    <property type="entry name" value="Retrovirus-related Pol polyprotein from transposon 17.6-like protein"/>
    <property type="match status" value="1"/>
</dbReference>
<protein>
    <recommendedName>
        <fullName evidence="1">RNA-directed DNA polymerase</fullName>
        <ecNumber evidence="1">2.7.7.49</ecNumber>
    </recommendedName>
</protein>
<dbReference type="GO" id="GO:0003964">
    <property type="term" value="F:RNA-directed DNA polymerase activity"/>
    <property type="evidence" value="ECO:0007669"/>
    <property type="project" value="UniProtKB-KW"/>
</dbReference>
<dbReference type="AlphaFoldDB" id="V5GN60"/>
<gene>
    <name evidence="11" type="primary">YI31B</name>
</gene>
<evidence type="ECO:0000256" key="7">
    <source>
        <dbReference type="ARBA" id="ARBA00022801"/>
    </source>
</evidence>
<dbReference type="PROSITE" id="PS50175">
    <property type="entry name" value="ASP_PROT_RETROV"/>
    <property type="match status" value="1"/>
</dbReference>
<evidence type="ECO:0000256" key="5">
    <source>
        <dbReference type="ARBA" id="ARBA00022722"/>
    </source>
</evidence>
<dbReference type="InterPro" id="IPR001995">
    <property type="entry name" value="Peptidase_A2_cat"/>
</dbReference>
<dbReference type="InterPro" id="IPR043128">
    <property type="entry name" value="Rev_trsase/Diguanyl_cyclase"/>
</dbReference>
<dbReference type="Gene3D" id="3.10.10.10">
    <property type="entry name" value="HIV Type 1 Reverse Transcriptase, subunit A, domain 1"/>
    <property type="match status" value="1"/>
</dbReference>
<dbReference type="Pfam" id="PF17917">
    <property type="entry name" value="RT_RNaseH"/>
    <property type="match status" value="1"/>
</dbReference>
<keyword evidence="3" id="KW-0808">Transferase</keyword>
<reference evidence="11" key="1">
    <citation type="submission" date="2013-07" db="EMBL/GenBank/DDBJ databases">
        <title>Midgut Transcriptome Profiling of Anoplphora glabripennis, a Lignocellulose Degrading, Wood-Boring Cerambycid.</title>
        <authorList>
            <person name="Scully E.D."/>
            <person name="Hoover K."/>
            <person name="Carlson J.E."/>
            <person name="Tien M."/>
            <person name="Geib S.M."/>
        </authorList>
    </citation>
    <scope>NUCLEOTIDE SEQUENCE</scope>
</reference>
<dbReference type="Pfam" id="PF00078">
    <property type="entry name" value="RVT_1"/>
    <property type="match status" value="1"/>
</dbReference>
<keyword evidence="5" id="KW-0540">Nuclease</keyword>